<evidence type="ECO:0000259" key="6">
    <source>
        <dbReference type="Pfam" id="PF01625"/>
    </source>
</evidence>
<dbReference type="Gene3D" id="3.30.1060.10">
    <property type="entry name" value="Peptide methionine sulphoxide reductase MsrA"/>
    <property type="match status" value="1"/>
</dbReference>
<name>A0A9X7Z8U1_9BACL</name>
<reference evidence="7 8" key="1">
    <citation type="submission" date="2021-02" db="EMBL/GenBank/DDBJ databases">
        <title>Alicyclobacillus curvatus sp. nov. and Alicyclobacillus mengziensis sp. nov., two acidophilic bacteria isolated from acid mine drainage.</title>
        <authorList>
            <person name="Huang Y."/>
        </authorList>
    </citation>
    <scope>NUCLEOTIDE SEQUENCE [LARGE SCALE GENOMIC DNA]</scope>
    <source>
        <strain evidence="7 8">S30H14</strain>
    </source>
</reference>
<comment type="catalytic activity">
    <reaction evidence="3 5">
        <text>L-methionyl-[protein] + [thioredoxin]-disulfide + H2O = L-methionyl-(S)-S-oxide-[protein] + [thioredoxin]-dithiol</text>
        <dbReference type="Rhea" id="RHEA:14217"/>
        <dbReference type="Rhea" id="RHEA-COMP:10698"/>
        <dbReference type="Rhea" id="RHEA-COMP:10700"/>
        <dbReference type="Rhea" id="RHEA-COMP:12313"/>
        <dbReference type="Rhea" id="RHEA-COMP:12315"/>
        <dbReference type="ChEBI" id="CHEBI:15377"/>
        <dbReference type="ChEBI" id="CHEBI:16044"/>
        <dbReference type="ChEBI" id="CHEBI:29950"/>
        <dbReference type="ChEBI" id="CHEBI:44120"/>
        <dbReference type="ChEBI" id="CHEBI:50058"/>
        <dbReference type="EC" id="1.8.4.11"/>
    </reaction>
</comment>
<dbReference type="Pfam" id="PF01625">
    <property type="entry name" value="PMSR"/>
    <property type="match status" value="1"/>
</dbReference>
<gene>
    <name evidence="5 7" type="primary">msrA</name>
    <name evidence="7" type="ORF">JZ786_18200</name>
</gene>
<dbReference type="HAMAP" id="MF_01401">
    <property type="entry name" value="MsrA"/>
    <property type="match status" value="1"/>
</dbReference>
<dbReference type="NCBIfam" id="TIGR00401">
    <property type="entry name" value="msrA"/>
    <property type="match status" value="1"/>
</dbReference>
<keyword evidence="2 5" id="KW-0560">Oxidoreductase</keyword>
<evidence type="ECO:0000256" key="5">
    <source>
        <dbReference type="HAMAP-Rule" id="MF_01401"/>
    </source>
</evidence>
<dbReference type="GO" id="GO:0008113">
    <property type="term" value="F:peptide-methionine (S)-S-oxide reductase activity"/>
    <property type="evidence" value="ECO:0007669"/>
    <property type="project" value="UniProtKB-UniRule"/>
</dbReference>
<evidence type="ECO:0000313" key="7">
    <source>
        <dbReference type="EMBL" id="QSO49967.1"/>
    </source>
</evidence>
<dbReference type="KEGG" id="afx:JZ786_18200"/>
<dbReference type="EMBL" id="CP071182">
    <property type="protein sequence ID" value="QSO49967.1"/>
    <property type="molecule type" value="Genomic_DNA"/>
</dbReference>
<dbReference type="InterPro" id="IPR036509">
    <property type="entry name" value="Met_Sox_Rdtase_MsrA_sf"/>
</dbReference>
<feature type="domain" description="Peptide methionine sulphoxide reductase MsrA" evidence="6">
    <location>
        <begin position="17"/>
        <end position="167"/>
    </location>
</feature>
<dbReference type="Proteomes" id="UP000663505">
    <property type="component" value="Chromosome"/>
</dbReference>
<proteinExistence type="inferred from homology"/>
<feature type="active site" evidence="5">
    <location>
        <position position="23"/>
    </location>
</feature>
<dbReference type="FunFam" id="3.30.1060.10:FF:000003">
    <property type="entry name" value="Peptide methionine sulfoxide reductase MsrA"/>
    <property type="match status" value="1"/>
</dbReference>
<evidence type="ECO:0000256" key="1">
    <source>
        <dbReference type="ARBA" id="ARBA00005591"/>
    </source>
</evidence>
<dbReference type="PANTHER" id="PTHR43774">
    <property type="entry name" value="PEPTIDE METHIONINE SULFOXIDE REDUCTASE"/>
    <property type="match status" value="1"/>
</dbReference>
<evidence type="ECO:0000256" key="2">
    <source>
        <dbReference type="ARBA" id="ARBA00023002"/>
    </source>
</evidence>
<organism evidence="7 8">
    <name type="scientific">Alicyclobacillus mengziensis</name>
    <dbReference type="NCBI Taxonomy" id="2931921"/>
    <lineage>
        <taxon>Bacteria</taxon>
        <taxon>Bacillati</taxon>
        <taxon>Bacillota</taxon>
        <taxon>Bacilli</taxon>
        <taxon>Bacillales</taxon>
        <taxon>Alicyclobacillaceae</taxon>
        <taxon>Alicyclobacillus</taxon>
    </lineage>
</organism>
<protein>
    <recommendedName>
        <fullName evidence="5">Peptide methionine sulfoxide reductase MsrA</fullName>
        <shortName evidence="5">Protein-methionine-S-oxide reductase</shortName>
        <ecNumber evidence="5">1.8.4.11</ecNumber>
    </recommendedName>
    <alternativeName>
        <fullName evidence="5">Peptide-methionine (S)-S-oxide reductase</fullName>
        <shortName evidence="5">Peptide Met(O) reductase</shortName>
    </alternativeName>
</protein>
<comment type="catalytic activity">
    <reaction evidence="4 5">
        <text>[thioredoxin]-disulfide + L-methionine + H2O = L-methionine (S)-S-oxide + [thioredoxin]-dithiol</text>
        <dbReference type="Rhea" id="RHEA:19993"/>
        <dbReference type="Rhea" id="RHEA-COMP:10698"/>
        <dbReference type="Rhea" id="RHEA-COMP:10700"/>
        <dbReference type="ChEBI" id="CHEBI:15377"/>
        <dbReference type="ChEBI" id="CHEBI:29950"/>
        <dbReference type="ChEBI" id="CHEBI:50058"/>
        <dbReference type="ChEBI" id="CHEBI:57844"/>
        <dbReference type="ChEBI" id="CHEBI:58772"/>
        <dbReference type="EC" id="1.8.4.11"/>
    </reaction>
</comment>
<evidence type="ECO:0000256" key="4">
    <source>
        <dbReference type="ARBA" id="ARBA00048782"/>
    </source>
</evidence>
<dbReference type="EC" id="1.8.4.11" evidence="5"/>
<dbReference type="PANTHER" id="PTHR43774:SF1">
    <property type="entry name" value="PEPTIDE METHIONINE SULFOXIDE REDUCTASE MSRA 2"/>
    <property type="match status" value="1"/>
</dbReference>
<evidence type="ECO:0000313" key="8">
    <source>
        <dbReference type="Proteomes" id="UP000663505"/>
    </source>
</evidence>
<comment type="similarity">
    <text evidence="1 5">Belongs to the MsrA Met sulfoxide reductase family.</text>
</comment>
<dbReference type="InterPro" id="IPR002569">
    <property type="entry name" value="Met_Sox_Rdtase_MsrA_dom"/>
</dbReference>
<evidence type="ECO:0000256" key="3">
    <source>
        <dbReference type="ARBA" id="ARBA00047806"/>
    </source>
</evidence>
<dbReference type="SUPFAM" id="SSF55068">
    <property type="entry name" value="Peptide methionine sulfoxide reductase"/>
    <property type="match status" value="1"/>
</dbReference>
<accession>A0A9X7Z8U1</accession>
<comment type="function">
    <text evidence="5">Has an important function as a repair enzyme for proteins that have been inactivated by oxidation. Catalyzes the reversible oxidation-reduction of methionine sulfoxide in proteins to methionine.</text>
</comment>
<keyword evidence="8" id="KW-1185">Reference proteome</keyword>
<dbReference type="AlphaFoldDB" id="A0A9X7Z8U1"/>
<sequence length="187" mass="21509">MNHIVSPNVRSGHVELATFAGGCFWCMVKPFDQWPGVVSVTSGYTGGHKENPTYEEVCSGRTGHVEAVQIAFDPLVFPYEKLLDVFWHQIDPTDDGGQFCDRGSSYRTAIFYHSEEQRQIAEASRQALSENGQFSRPIVTPILPATEFYRAEEYHQNFYMKSPQHYRMYRAGSGRDQFLRNIWRETL</sequence>